<name>A0A9W5MZU7_NEISU</name>
<proteinExistence type="predicted"/>
<comment type="caution">
    <text evidence="1">The sequence shown here is derived from an EMBL/GenBank/DDBJ whole genome shotgun (WGS) entry which is preliminary data.</text>
</comment>
<evidence type="ECO:0000313" key="2">
    <source>
        <dbReference type="Proteomes" id="UP000004621"/>
    </source>
</evidence>
<sequence length="83" mass="9207">MARNQQGIENVLNDEAFEFACQPVIRTGDWARGQAPAAGQGNPHQYKIAMAAVIGVIDFLVLIECQLARTFGAYARKKRDRQT</sequence>
<reference evidence="1 2" key="1">
    <citation type="submission" date="2010-01" db="EMBL/GenBank/DDBJ databases">
        <authorList>
            <person name="Weinstock G."/>
            <person name="Sodergren E."/>
            <person name="Clifton S."/>
            <person name="Fulton L."/>
            <person name="Fulton B."/>
            <person name="Courtney L."/>
            <person name="Fronick C."/>
            <person name="Harrison M."/>
            <person name="Strong C."/>
            <person name="Farmer C."/>
            <person name="Delahaunty K."/>
            <person name="Markovic C."/>
            <person name="Hall O."/>
            <person name="Minx P."/>
            <person name="Tomlinson C."/>
            <person name="Mitreva M."/>
            <person name="Nelson J."/>
            <person name="Hou S."/>
            <person name="Wollam A."/>
            <person name="Pepin K.H."/>
            <person name="Johnson M."/>
            <person name="Bhonagiri V."/>
            <person name="Nash W.E."/>
            <person name="Warren W."/>
            <person name="Chinwalla A."/>
            <person name="Mardis E.R."/>
            <person name="Wilson R.K."/>
        </authorList>
    </citation>
    <scope>NUCLEOTIDE SEQUENCE [LARGE SCALE GENOMIC DNA]</scope>
    <source>
        <strain evidence="1 2">NJ9703</strain>
    </source>
</reference>
<gene>
    <name evidence="1" type="ORF">NEISUBOT_03919</name>
</gene>
<dbReference type="EMBL" id="ACEO02000003">
    <property type="protein sequence ID" value="EFC52565.1"/>
    <property type="molecule type" value="Genomic_DNA"/>
</dbReference>
<dbReference type="AlphaFoldDB" id="A0A9W5MZU7"/>
<dbReference type="Proteomes" id="UP000004621">
    <property type="component" value="Unassembled WGS sequence"/>
</dbReference>
<accession>A0A9W5MZU7</accession>
<protein>
    <submittedName>
        <fullName evidence="1">Uncharacterized protein</fullName>
    </submittedName>
</protein>
<evidence type="ECO:0000313" key="1">
    <source>
        <dbReference type="EMBL" id="EFC52565.1"/>
    </source>
</evidence>
<organism evidence="1 2">
    <name type="scientific">Neisseria subflava NJ9703</name>
    <dbReference type="NCBI Taxonomy" id="546268"/>
    <lineage>
        <taxon>Bacteria</taxon>
        <taxon>Pseudomonadati</taxon>
        <taxon>Pseudomonadota</taxon>
        <taxon>Betaproteobacteria</taxon>
        <taxon>Neisseriales</taxon>
        <taxon>Neisseriaceae</taxon>
        <taxon>Neisseria</taxon>
    </lineage>
</organism>